<comment type="caution">
    <text evidence="7">The sequence shown here is derived from an EMBL/GenBank/DDBJ whole genome shotgun (WGS) entry which is preliminary data.</text>
</comment>
<gene>
    <name evidence="7" type="ORF">HCU74_03375</name>
</gene>
<dbReference type="InterPro" id="IPR047177">
    <property type="entry name" value="Pept_M20A"/>
</dbReference>
<proteinExistence type="inferred from homology"/>
<sequence>MKVFLRTISLSLVILLGVLAWRTYQFTPPEQGAVEPLSKESWDSAYLAEGLAEAIRYPTVSNKDSQQVDRQAFADFRAFLTERFPLVFQRIPHQVMAGDSLLFRWAGDNRDAAPILLLAHQDVVPVIPGTEQEWAYPPFAGVIAEGHIWGRGAVDDKASVMGILEAVERLLKEGFTPPRDIYLAFGHDEEVGGRGAVAMAQHIADSGEKLAFLLDEGGVIARGMMAGVSRPIALIGPGEKGYVSLKLTARGTGGHSSMPPQQTAAGIIAAAVSRLENNPMPARLDMMADLIRYLGDEIPWYQRVLFANEWLFAPLLDRILRATPTLNAGIRTTTAVTMLEGSVQDNVLPITASAVVNFRIIPGETVELVTQRVIDIIDDPRVSVSPYGGFGSNPSSVAAPDSAGFNVLSDIVRQVNPNVVVTPRLVVAATDARHFEGVAENSYRFIGIELGPEEIAGIHGTNERVAVDSYRDAVQVYYQLIRRSREL</sequence>
<dbReference type="SUPFAM" id="SSF55031">
    <property type="entry name" value="Bacterial exopeptidase dimerisation domain"/>
    <property type="match status" value="1"/>
</dbReference>
<keyword evidence="2" id="KW-0645">Protease</keyword>
<dbReference type="Pfam" id="PF01546">
    <property type="entry name" value="Peptidase_M20"/>
    <property type="match status" value="1"/>
</dbReference>
<evidence type="ECO:0000313" key="7">
    <source>
        <dbReference type="EMBL" id="NKI16456.1"/>
    </source>
</evidence>
<keyword evidence="5" id="KW-0862">Zinc</keyword>
<evidence type="ECO:0000256" key="5">
    <source>
        <dbReference type="ARBA" id="ARBA00022833"/>
    </source>
</evidence>
<dbReference type="PROSITE" id="PS00759">
    <property type="entry name" value="ARGE_DAPE_CPG2_2"/>
    <property type="match status" value="1"/>
</dbReference>
<comment type="similarity">
    <text evidence="1">Belongs to the peptidase M20A family.</text>
</comment>
<dbReference type="SUPFAM" id="SSF53187">
    <property type="entry name" value="Zn-dependent exopeptidases"/>
    <property type="match status" value="1"/>
</dbReference>
<dbReference type="InterPro" id="IPR001261">
    <property type="entry name" value="ArgE/DapE_CS"/>
</dbReference>
<keyword evidence="4" id="KW-0378">Hydrolase</keyword>
<evidence type="ECO:0000256" key="4">
    <source>
        <dbReference type="ARBA" id="ARBA00022801"/>
    </source>
</evidence>
<feature type="domain" description="Peptidase M20 dimerisation" evidence="6">
    <location>
        <begin position="238"/>
        <end position="379"/>
    </location>
</feature>
<dbReference type="InterPro" id="IPR011650">
    <property type="entry name" value="Peptidase_M20_dimer"/>
</dbReference>
<organism evidence="7 8">
    <name type="scientific">Spongiibacter thalassae</name>
    <dbReference type="NCBI Taxonomy" id="2721624"/>
    <lineage>
        <taxon>Bacteria</taxon>
        <taxon>Pseudomonadati</taxon>
        <taxon>Pseudomonadota</taxon>
        <taxon>Gammaproteobacteria</taxon>
        <taxon>Cellvibrionales</taxon>
        <taxon>Spongiibacteraceae</taxon>
        <taxon>Spongiibacter</taxon>
    </lineage>
</organism>
<evidence type="ECO:0000256" key="2">
    <source>
        <dbReference type="ARBA" id="ARBA00022670"/>
    </source>
</evidence>
<evidence type="ECO:0000256" key="3">
    <source>
        <dbReference type="ARBA" id="ARBA00022723"/>
    </source>
</evidence>
<evidence type="ECO:0000259" key="6">
    <source>
        <dbReference type="Pfam" id="PF07687"/>
    </source>
</evidence>
<dbReference type="PANTHER" id="PTHR45962:SF1">
    <property type="entry name" value="N-FATTY-ACYL-AMINO ACID SYNTHASE_HYDROLASE PM20D1"/>
    <property type="match status" value="1"/>
</dbReference>
<evidence type="ECO:0000313" key="8">
    <source>
        <dbReference type="Proteomes" id="UP000765845"/>
    </source>
</evidence>
<dbReference type="PROSITE" id="PS00758">
    <property type="entry name" value="ARGE_DAPE_CPG2_1"/>
    <property type="match status" value="1"/>
</dbReference>
<protein>
    <submittedName>
        <fullName evidence="7">M20/M25/M40 family metallo-hydrolase</fullName>
    </submittedName>
</protein>
<name>A0ABX1GBZ4_9GAMM</name>
<dbReference type="Proteomes" id="UP000765845">
    <property type="component" value="Unassembled WGS sequence"/>
</dbReference>
<dbReference type="Gene3D" id="3.30.70.360">
    <property type="match status" value="1"/>
</dbReference>
<dbReference type="Gene3D" id="1.10.150.900">
    <property type="match status" value="1"/>
</dbReference>
<dbReference type="PANTHER" id="PTHR45962">
    <property type="entry name" value="N-FATTY-ACYL-AMINO ACID SYNTHASE/HYDROLASE PM20D1"/>
    <property type="match status" value="1"/>
</dbReference>
<dbReference type="EMBL" id="JAAWWK010000001">
    <property type="protein sequence ID" value="NKI16456.1"/>
    <property type="molecule type" value="Genomic_DNA"/>
</dbReference>
<dbReference type="Gene3D" id="3.40.630.10">
    <property type="entry name" value="Zn peptidases"/>
    <property type="match status" value="1"/>
</dbReference>
<dbReference type="RefSeq" id="WP_168448975.1">
    <property type="nucleotide sequence ID" value="NZ_JAAWWK010000001.1"/>
</dbReference>
<dbReference type="InterPro" id="IPR036264">
    <property type="entry name" value="Bact_exopeptidase_dim_dom"/>
</dbReference>
<dbReference type="Pfam" id="PF07687">
    <property type="entry name" value="M20_dimer"/>
    <property type="match status" value="1"/>
</dbReference>
<reference evidence="7 8" key="1">
    <citation type="submission" date="2020-04" db="EMBL/GenBank/DDBJ databases">
        <authorList>
            <person name="Yoon J."/>
        </authorList>
    </citation>
    <scope>NUCLEOTIDE SEQUENCE [LARGE SCALE GENOMIC DNA]</scope>
    <source>
        <strain evidence="7 8">KMU-166</strain>
    </source>
</reference>
<dbReference type="InterPro" id="IPR002933">
    <property type="entry name" value="Peptidase_M20"/>
</dbReference>
<keyword evidence="3" id="KW-0479">Metal-binding</keyword>
<keyword evidence="8" id="KW-1185">Reference proteome</keyword>
<evidence type="ECO:0000256" key="1">
    <source>
        <dbReference type="ARBA" id="ARBA00006247"/>
    </source>
</evidence>
<accession>A0ABX1GBZ4</accession>